<dbReference type="Gene3D" id="3.40.50.150">
    <property type="entry name" value="Vaccinia Virus protein VP39"/>
    <property type="match status" value="1"/>
</dbReference>
<dbReference type="Proteomes" id="UP000033451">
    <property type="component" value="Unassembled WGS sequence"/>
</dbReference>
<feature type="compositionally biased region" description="Basic and acidic residues" evidence="4">
    <location>
        <begin position="470"/>
        <end position="500"/>
    </location>
</feature>
<sequence length="558" mass="58111">MHPDLDVIILGGGIAGLSAAQLLGRARRRTLVIDAGKPRNRTASHVHGVLGHDGTPPADLLARGRDEASGYGVGVIEARAVAVEATDDDITVVTDDGARRTARALLVATGASDVLPAVAGLAERWGAGVLHCPYCHGWEVRDRRLGVLATSPRSLHQAQLVRQWSADVTLFTADLGPLSIDDDLRLRARGIRLVPQRVVEIVGDGPDVTGVRLADGTMLALDAVFTGGDLTPHDDVLAGLDLPRVDSPTGSVIEVDAAGRTAHPRIWAAGNVVTPMASVPMSMAAGATAGAAVNAALVDEDVARVHADRDRWPEIAPADFWEHRYAASTQVWSGRVNAVLADIAATLPAGSALDLGCGEGGDVLWLAAHGWRATGIDISVTAIGRARAAAADAGADAASARFVAGDLAALDVDETFDLVTASFLHSPVDLPREEILRAAAERVAPGGHLLITSHAAPPPGSPGAGHGHGHGHDGHHPAPGHDREGGAPHDHGHGGARHPDPAAPARRWFPTPAEDVAALALDPAEWTVLIAEERQRESLARDGELRTFHDGIVLARRH</sequence>
<comment type="catalytic activity">
    <reaction evidence="3">
        <text>[thioredoxin]-dithiol + NADP(+) = [thioredoxin]-disulfide + NADPH + H(+)</text>
        <dbReference type="Rhea" id="RHEA:20345"/>
        <dbReference type="Rhea" id="RHEA-COMP:10698"/>
        <dbReference type="Rhea" id="RHEA-COMP:10700"/>
        <dbReference type="ChEBI" id="CHEBI:15378"/>
        <dbReference type="ChEBI" id="CHEBI:29950"/>
        <dbReference type="ChEBI" id="CHEBI:50058"/>
        <dbReference type="ChEBI" id="CHEBI:57783"/>
        <dbReference type="ChEBI" id="CHEBI:58349"/>
        <dbReference type="EC" id="1.8.1.9"/>
    </reaction>
</comment>
<name>A0A0F0M0Q5_9MICO</name>
<feature type="region of interest" description="Disordered" evidence="4">
    <location>
        <begin position="450"/>
        <end position="508"/>
    </location>
</feature>
<evidence type="ECO:0000256" key="3">
    <source>
        <dbReference type="ARBA" id="ARBA00048132"/>
    </source>
</evidence>
<feature type="domain" description="FAD/NAD(P)-binding" evidence="5">
    <location>
        <begin position="6"/>
        <end position="285"/>
    </location>
</feature>
<evidence type="ECO:0000313" key="7">
    <source>
        <dbReference type="EMBL" id="KJL37206.1"/>
    </source>
</evidence>
<dbReference type="InterPro" id="IPR023753">
    <property type="entry name" value="FAD/NAD-binding_dom"/>
</dbReference>
<dbReference type="PRINTS" id="PR00469">
    <property type="entry name" value="PNDRDTASEII"/>
</dbReference>
<keyword evidence="2 7" id="KW-0560">Oxidoreductase</keyword>
<dbReference type="GO" id="GO:0004791">
    <property type="term" value="F:thioredoxin-disulfide reductase (NADPH) activity"/>
    <property type="evidence" value="ECO:0007669"/>
    <property type="project" value="UniProtKB-EC"/>
</dbReference>
<dbReference type="PATRIC" id="fig|400772.4.peg.1118"/>
<dbReference type="InterPro" id="IPR036188">
    <property type="entry name" value="FAD/NAD-bd_sf"/>
</dbReference>
<accession>A0A0F0M0Q5</accession>
<dbReference type="InterPro" id="IPR029063">
    <property type="entry name" value="SAM-dependent_MTases_sf"/>
</dbReference>
<feature type="domain" description="Methyltransferase" evidence="6">
    <location>
        <begin position="353"/>
        <end position="447"/>
    </location>
</feature>
<dbReference type="InterPro" id="IPR050097">
    <property type="entry name" value="Ferredoxin-NADP_redctase_2"/>
</dbReference>
<evidence type="ECO:0000256" key="2">
    <source>
        <dbReference type="ARBA" id="ARBA00023002"/>
    </source>
</evidence>
<evidence type="ECO:0000313" key="8">
    <source>
        <dbReference type="Proteomes" id="UP000033451"/>
    </source>
</evidence>
<organism evidence="7 8">
    <name type="scientific">Microbacterium ginsengisoli</name>
    <dbReference type="NCBI Taxonomy" id="400772"/>
    <lineage>
        <taxon>Bacteria</taxon>
        <taxon>Bacillati</taxon>
        <taxon>Actinomycetota</taxon>
        <taxon>Actinomycetes</taxon>
        <taxon>Micrococcales</taxon>
        <taxon>Microbacteriaceae</taxon>
        <taxon>Microbacterium</taxon>
    </lineage>
</organism>
<dbReference type="EC" id="1.8.1.9" evidence="7"/>
<reference evidence="7 8" key="1">
    <citation type="submission" date="2015-02" db="EMBL/GenBank/DDBJ databases">
        <title>Draft genome sequences of ten Microbacterium spp. with emphasis on heavy metal contaminated environments.</title>
        <authorList>
            <person name="Corretto E."/>
        </authorList>
    </citation>
    <scope>NUCLEOTIDE SEQUENCE [LARGE SCALE GENOMIC DNA]</scope>
    <source>
        <strain evidence="7 8">DSM 18659</strain>
    </source>
</reference>
<evidence type="ECO:0000259" key="6">
    <source>
        <dbReference type="Pfam" id="PF13649"/>
    </source>
</evidence>
<dbReference type="RefSeq" id="WP_045247056.1">
    <property type="nucleotide sequence ID" value="NZ_JYIY01000068.1"/>
</dbReference>
<protein>
    <submittedName>
        <fullName evidence="7">Thioredoxin reductase</fullName>
        <ecNumber evidence="7">1.8.1.9</ecNumber>
    </submittedName>
</protein>
<dbReference type="STRING" id="400772.RR49_01094"/>
<dbReference type="EMBL" id="JYIY01000068">
    <property type="protein sequence ID" value="KJL37206.1"/>
    <property type="molecule type" value="Genomic_DNA"/>
</dbReference>
<dbReference type="PRINTS" id="PR00368">
    <property type="entry name" value="FADPNR"/>
</dbReference>
<comment type="caution">
    <text evidence="7">The sequence shown here is derived from an EMBL/GenBank/DDBJ whole genome shotgun (WGS) entry which is preliminary data.</text>
</comment>
<dbReference type="InterPro" id="IPR041698">
    <property type="entry name" value="Methyltransf_25"/>
</dbReference>
<evidence type="ECO:0000256" key="1">
    <source>
        <dbReference type="ARBA" id="ARBA00022630"/>
    </source>
</evidence>
<evidence type="ECO:0000259" key="5">
    <source>
        <dbReference type="Pfam" id="PF07992"/>
    </source>
</evidence>
<gene>
    <name evidence="7" type="primary">trxB_1</name>
    <name evidence="7" type="ORF">RR49_01094</name>
</gene>
<dbReference type="SUPFAM" id="SSF53335">
    <property type="entry name" value="S-adenosyl-L-methionine-dependent methyltransferases"/>
    <property type="match status" value="1"/>
</dbReference>
<keyword evidence="1" id="KW-0285">Flavoprotein</keyword>
<dbReference type="PANTHER" id="PTHR48105">
    <property type="entry name" value="THIOREDOXIN REDUCTASE 1-RELATED-RELATED"/>
    <property type="match status" value="1"/>
</dbReference>
<keyword evidence="8" id="KW-1185">Reference proteome</keyword>
<dbReference type="Pfam" id="PF13649">
    <property type="entry name" value="Methyltransf_25"/>
    <property type="match status" value="1"/>
</dbReference>
<dbReference type="OrthoDB" id="9786503at2"/>
<dbReference type="AlphaFoldDB" id="A0A0F0M0Q5"/>
<dbReference type="Gene3D" id="3.50.50.60">
    <property type="entry name" value="FAD/NAD(P)-binding domain"/>
    <property type="match status" value="2"/>
</dbReference>
<proteinExistence type="predicted"/>
<dbReference type="SUPFAM" id="SSF51905">
    <property type="entry name" value="FAD/NAD(P)-binding domain"/>
    <property type="match status" value="1"/>
</dbReference>
<dbReference type="CDD" id="cd02440">
    <property type="entry name" value="AdoMet_MTases"/>
    <property type="match status" value="1"/>
</dbReference>
<evidence type="ECO:0000256" key="4">
    <source>
        <dbReference type="SAM" id="MobiDB-lite"/>
    </source>
</evidence>
<dbReference type="Pfam" id="PF07992">
    <property type="entry name" value="Pyr_redox_2"/>
    <property type="match status" value="1"/>
</dbReference>